<dbReference type="AlphaFoldDB" id="A0A9D4GK74"/>
<feature type="region of interest" description="Disordered" evidence="1">
    <location>
        <begin position="1"/>
        <end position="57"/>
    </location>
</feature>
<dbReference type="EMBL" id="JAIWYP010000005">
    <property type="protein sequence ID" value="KAH3816600.1"/>
    <property type="molecule type" value="Genomic_DNA"/>
</dbReference>
<comment type="caution">
    <text evidence="2">The sequence shown here is derived from an EMBL/GenBank/DDBJ whole genome shotgun (WGS) entry which is preliminary data.</text>
</comment>
<reference evidence="2" key="1">
    <citation type="journal article" date="2019" name="bioRxiv">
        <title>The Genome of the Zebra Mussel, Dreissena polymorpha: A Resource for Invasive Species Research.</title>
        <authorList>
            <person name="McCartney M.A."/>
            <person name="Auch B."/>
            <person name="Kono T."/>
            <person name="Mallez S."/>
            <person name="Zhang Y."/>
            <person name="Obille A."/>
            <person name="Becker A."/>
            <person name="Abrahante J.E."/>
            <person name="Garbe J."/>
            <person name="Badalamenti J.P."/>
            <person name="Herman A."/>
            <person name="Mangelson H."/>
            <person name="Liachko I."/>
            <person name="Sullivan S."/>
            <person name="Sone E.D."/>
            <person name="Koren S."/>
            <person name="Silverstein K.A.T."/>
            <person name="Beckman K.B."/>
            <person name="Gohl D.M."/>
        </authorList>
    </citation>
    <scope>NUCLEOTIDE SEQUENCE</scope>
    <source>
        <strain evidence="2">Duluth1</strain>
        <tissue evidence="2">Whole animal</tissue>
    </source>
</reference>
<evidence type="ECO:0000256" key="1">
    <source>
        <dbReference type="SAM" id="MobiDB-lite"/>
    </source>
</evidence>
<organism evidence="2 3">
    <name type="scientific">Dreissena polymorpha</name>
    <name type="common">Zebra mussel</name>
    <name type="synonym">Mytilus polymorpha</name>
    <dbReference type="NCBI Taxonomy" id="45954"/>
    <lineage>
        <taxon>Eukaryota</taxon>
        <taxon>Metazoa</taxon>
        <taxon>Spiralia</taxon>
        <taxon>Lophotrochozoa</taxon>
        <taxon>Mollusca</taxon>
        <taxon>Bivalvia</taxon>
        <taxon>Autobranchia</taxon>
        <taxon>Heteroconchia</taxon>
        <taxon>Euheterodonta</taxon>
        <taxon>Imparidentia</taxon>
        <taxon>Neoheterodontei</taxon>
        <taxon>Myida</taxon>
        <taxon>Dreissenoidea</taxon>
        <taxon>Dreissenidae</taxon>
        <taxon>Dreissena</taxon>
    </lineage>
</organism>
<evidence type="ECO:0000313" key="2">
    <source>
        <dbReference type="EMBL" id="KAH3816600.1"/>
    </source>
</evidence>
<gene>
    <name evidence="2" type="ORF">DPMN_118118</name>
</gene>
<accession>A0A9D4GK74</accession>
<feature type="compositionally biased region" description="Basic and acidic residues" evidence="1">
    <location>
        <begin position="17"/>
        <end position="40"/>
    </location>
</feature>
<proteinExistence type="predicted"/>
<evidence type="ECO:0000313" key="3">
    <source>
        <dbReference type="Proteomes" id="UP000828390"/>
    </source>
</evidence>
<keyword evidence="3" id="KW-1185">Reference proteome</keyword>
<dbReference type="Proteomes" id="UP000828390">
    <property type="component" value="Unassembled WGS sequence"/>
</dbReference>
<name>A0A9D4GK74_DREPO</name>
<protein>
    <submittedName>
        <fullName evidence="2">Uncharacterized protein</fullName>
    </submittedName>
</protein>
<sequence>MRGEDKTCPTVKPTIRPAREKIEVGSEEKRCRQDEPDGKTNHQARQGGSEGGSEDKM</sequence>
<reference evidence="2" key="2">
    <citation type="submission" date="2020-11" db="EMBL/GenBank/DDBJ databases">
        <authorList>
            <person name="McCartney M.A."/>
            <person name="Auch B."/>
            <person name="Kono T."/>
            <person name="Mallez S."/>
            <person name="Becker A."/>
            <person name="Gohl D.M."/>
            <person name="Silverstein K.A.T."/>
            <person name="Koren S."/>
            <person name="Bechman K.B."/>
            <person name="Herman A."/>
            <person name="Abrahante J.E."/>
            <person name="Garbe J."/>
        </authorList>
    </citation>
    <scope>NUCLEOTIDE SEQUENCE</scope>
    <source>
        <strain evidence="2">Duluth1</strain>
        <tissue evidence="2">Whole animal</tissue>
    </source>
</reference>